<evidence type="ECO:0000256" key="1">
    <source>
        <dbReference type="ARBA" id="ARBA00008764"/>
    </source>
</evidence>
<dbReference type="EMBL" id="VISO01000001">
    <property type="protein sequence ID" value="TVZ74774.1"/>
    <property type="molecule type" value="Genomic_DNA"/>
</dbReference>
<keyword evidence="9" id="KW-0269">Exonuclease</keyword>
<evidence type="ECO:0000259" key="8">
    <source>
        <dbReference type="Pfam" id="PF03372"/>
    </source>
</evidence>
<dbReference type="PANTHER" id="PTHR14389">
    <property type="entry name" value="SI:CH1073-475A24.1"/>
    <property type="match status" value="1"/>
</dbReference>
<dbReference type="InterPro" id="IPR036691">
    <property type="entry name" value="Endo/exonu/phosph_ase_sf"/>
</dbReference>
<feature type="domain" description="Endonuclease/exonuclease/phosphatase" evidence="8">
    <location>
        <begin position="358"/>
        <end position="613"/>
    </location>
</feature>
<feature type="active site" description="Charge relay system" evidence="6">
    <location>
        <position position="247"/>
    </location>
</feature>
<evidence type="ECO:0000256" key="6">
    <source>
        <dbReference type="PIRSR" id="PIRSR608256-1"/>
    </source>
</evidence>
<dbReference type="GO" id="GO:0004519">
    <property type="term" value="F:endonuclease activity"/>
    <property type="evidence" value="ECO:0007669"/>
    <property type="project" value="UniProtKB-KW"/>
</dbReference>
<dbReference type="SUPFAM" id="SSF56219">
    <property type="entry name" value="DNase I-like"/>
    <property type="match status" value="1"/>
</dbReference>
<keyword evidence="5 7" id="KW-0720">Serine protease</keyword>
<keyword evidence="2 7" id="KW-0645">Protease</keyword>
<dbReference type="InterPro" id="IPR008256">
    <property type="entry name" value="Peptidase_S1B"/>
</dbReference>
<evidence type="ECO:0000256" key="7">
    <source>
        <dbReference type="RuleBase" id="RU004296"/>
    </source>
</evidence>
<protein>
    <recommendedName>
        <fullName evidence="7">Serine protease</fullName>
        <ecNumber evidence="7">3.4.21.-</ecNumber>
    </recommendedName>
</protein>
<dbReference type="InterPro" id="IPR009003">
    <property type="entry name" value="Peptidase_S1_PA"/>
</dbReference>
<evidence type="ECO:0000256" key="4">
    <source>
        <dbReference type="ARBA" id="ARBA00022801"/>
    </source>
</evidence>
<proteinExistence type="inferred from homology"/>
<dbReference type="InterPro" id="IPR005135">
    <property type="entry name" value="Endo/exonuclease/phosphatase"/>
</dbReference>
<dbReference type="Pfam" id="PF13365">
    <property type="entry name" value="Trypsin_2"/>
    <property type="match status" value="1"/>
</dbReference>
<dbReference type="PRINTS" id="PR00839">
    <property type="entry name" value="V8PROTEASE"/>
</dbReference>
<dbReference type="RefSeq" id="WP_022719301.1">
    <property type="nucleotide sequence ID" value="NZ_ATTQ01000052.1"/>
</dbReference>
<keyword evidence="3" id="KW-0732">Signal</keyword>
<dbReference type="Proteomes" id="UP000319824">
    <property type="component" value="Unassembled WGS sequence"/>
</dbReference>
<dbReference type="GO" id="GO:0008236">
    <property type="term" value="F:serine-type peptidase activity"/>
    <property type="evidence" value="ECO:0007669"/>
    <property type="project" value="UniProtKB-KW"/>
</dbReference>
<keyword evidence="9" id="KW-0540">Nuclease</keyword>
<dbReference type="Gene3D" id="3.60.10.10">
    <property type="entry name" value="Endonuclease/exonuclease/phosphatase"/>
    <property type="match status" value="1"/>
</dbReference>
<keyword evidence="4 7" id="KW-0378">Hydrolase</keyword>
<feature type="active site" description="Charge relay system" evidence="6">
    <location>
        <position position="120"/>
    </location>
</feature>
<keyword evidence="9" id="KW-0255">Endonuclease</keyword>
<dbReference type="GO" id="GO:0004527">
    <property type="term" value="F:exonuclease activity"/>
    <property type="evidence" value="ECO:0007669"/>
    <property type="project" value="UniProtKB-KW"/>
</dbReference>
<organism evidence="9 10">
    <name type="scientific">Rhizobium mongolense USDA 1844</name>
    <dbReference type="NCBI Taxonomy" id="1079460"/>
    <lineage>
        <taxon>Bacteria</taxon>
        <taxon>Pseudomonadati</taxon>
        <taxon>Pseudomonadota</taxon>
        <taxon>Alphaproteobacteria</taxon>
        <taxon>Hyphomicrobiales</taxon>
        <taxon>Rhizobiaceae</taxon>
        <taxon>Rhizobium/Agrobacterium group</taxon>
        <taxon>Rhizobium</taxon>
    </lineage>
</organism>
<dbReference type="AlphaFoldDB" id="A0A559TJI0"/>
<evidence type="ECO:0000256" key="5">
    <source>
        <dbReference type="ARBA" id="ARBA00022825"/>
    </source>
</evidence>
<dbReference type="InterPro" id="IPR043504">
    <property type="entry name" value="Peptidase_S1_PA_chymotrypsin"/>
</dbReference>
<dbReference type="SUPFAM" id="SSF50494">
    <property type="entry name" value="Trypsin-like serine proteases"/>
    <property type="match status" value="1"/>
</dbReference>
<reference evidence="9 10" key="1">
    <citation type="submission" date="2019-06" db="EMBL/GenBank/DDBJ databases">
        <title>Pac Bio to generate improved reference genome sequences for organisms with transposon mutant libraries (support for FEBA project).</title>
        <authorList>
            <person name="Blow M."/>
        </authorList>
    </citation>
    <scope>NUCLEOTIDE SEQUENCE [LARGE SCALE GENOMIC DNA]</scope>
    <source>
        <strain evidence="9 10">USDA 1844</strain>
    </source>
</reference>
<dbReference type="PANTHER" id="PTHR14389:SF3">
    <property type="entry name" value="PROTEIN FAM111A-LIKE"/>
    <property type="match status" value="1"/>
</dbReference>
<comment type="similarity">
    <text evidence="1 7">Belongs to the peptidase S1B family.</text>
</comment>
<feature type="active site" description="Charge relay system" evidence="6">
    <location>
        <position position="176"/>
    </location>
</feature>
<name>A0A559TJI0_9HYPH</name>
<dbReference type="Pfam" id="PF03372">
    <property type="entry name" value="Exo_endo_phos"/>
    <property type="match status" value="1"/>
</dbReference>
<evidence type="ECO:0000256" key="2">
    <source>
        <dbReference type="ARBA" id="ARBA00022670"/>
    </source>
</evidence>
<dbReference type="GO" id="GO:0006508">
    <property type="term" value="P:proteolysis"/>
    <property type="evidence" value="ECO:0007669"/>
    <property type="project" value="UniProtKB-KW"/>
</dbReference>
<dbReference type="Gene3D" id="2.40.10.10">
    <property type="entry name" value="Trypsin-like serine proteases"/>
    <property type="match status" value="2"/>
</dbReference>
<accession>A0A559TJI0</accession>
<comment type="caution">
    <text evidence="9">The sequence shown here is derived from an EMBL/GenBank/DDBJ whole genome shotgun (WGS) entry which is preliminary data.</text>
</comment>
<evidence type="ECO:0000313" key="9">
    <source>
        <dbReference type="EMBL" id="TVZ74774.1"/>
    </source>
</evidence>
<evidence type="ECO:0000256" key="3">
    <source>
        <dbReference type="ARBA" id="ARBA00022729"/>
    </source>
</evidence>
<evidence type="ECO:0000313" key="10">
    <source>
        <dbReference type="Proteomes" id="UP000319824"/>
    </source>
</evidence>
<sequence length="663" mass="72319">MVRARDLKGIPFVNKPDTRLKPFSEIGRTGSVDDPGQMLKGWTGWAARGLNDAVAEGVVMPEAAVGTYLTSQAALLQLLADCRRSVAIISADGTAYDGQQGFWSGTGFLVAANLLLTNHHVLNSIEVARNAKVEFNYEISPERLLAGDGSAPQATQTFAIDPSRLFITSPTKGGLDYTFVWIEDAAAVSYGTIAMERAFFTVSKGDSAFVIHHPDGQPKQVSLDDIDILSIDANVVHYSSDTMKGSSGAPVFDRRGRLIALHHASRGEKTELPDGGSTDVVNEGIKIAAIALDLEMRMRKGGSDASFAETILKSVHGSDTMSGFFGGLGRRIEASELGPEAVVDTYRGSDQDVDVGFWNIEWLANRYDKPAKLDGAAKVISDLSLDMWGLSEISPPAVRALVERIKEIYGDRYECAFSEPEAAESKQSTAMIWKSSTLKGDRVSWPDKIEKLLNQRSDDPDLNVEALHGKIFDRYPGLFRFKTVRPLPAYEFFVVPLHLKAMDEGSFRRRLAARILARAVEQITLETRLDVILGGDMNAPLASDDFTAISDARFNVLGAEDEADGAFTYVKSPKSAIDNVFLSPSMRQTVGTPDFFIVAKDRTMPNYLEISDHRPVAVRLSLIKRSGKNILPDQKDLDAMIDAMMGDVGKTTKKARKGTAAKA</sequence>
<dbReference type="EC" id="3.4.21.-" evidence="7"/>
<gene>
    <name evidence="9" type="ORF">BCL32_0086</name>
</gene>